<dbReference type="AlphaFoldDB" id="A0A1X7VLL1"/>
<keyword evidence="12" id="KW-0862">Zinc</keyword>
<comment type="subcellular location">
    <subcellularLocation>
        <location evidence="2">Cytoplasm</location>
        <location evidence="2">Cytoskeleton</location>
        <location evidence="2">Microtubule organizing center</location>
        <location evidence="2">Centrosome</location>
    </subcellularLocation>
    <subcellularLocation>
        <location evidence="3">Cytoplasm</location>
        <location evidence="3">Perinuclear region</location>
    </subcellularLocation>
</comment>
<feature type="domain" description="CAP-Gly" evidence="13">
    <location>
        <begin position="21"/>
        <end position="64"/>
    </location>
</feature>
<dbReference type="eggNOG" id="KOG3556">
    <property type="taxonomic scope" value="Eukaryota"/>
</dbReference>
<dbReference type="STRING" id="400682.A0A1X7VLL1"/>
<evidence type="ECO:0000256" key="8">
    <source>
        <dbReference type="ARBA" id="ARBA00022723"/>
    </source>
</evidence>
<protein>
    <recommendedName>
        <fullName evidence="5">ubiquitinyl hydrolase 1</fullName>
        <ecNumber evidence="5">3.4.19.12</ecNumber>
    </recommendedName>
</protein>
<evidence type="ECO:0000256" key="7">
    <source>
        <dbReference type="ARBA" id="ARBA00022670"/>
    </source>
</evidence>
<dbReference type="SUPFAM" id="SSF74924">
    <property type="entry name" value="Cap-Gly domain"/>
    <property type="match status" value="1"/>
</dbReference>
<evidence type="ECO:0000256" key="2">
    <source>
        <dbReference type="ARBA" id="ARBA00004300"/>
    </source>
</evidence>
<evidence type="ECO:0000256" key="3">
    <source>
        <dbReference type="ARBA" id="ARBA00004556"/>
    </source>
</evidence>
<dbReference type="SMART" id="SM01052">
    <property type="entry name" value="CAP_GLY"/>
    <property type="match status" value="1"/>
</dbReference>
<keyword evidence="8" id="KW-0479">Metal-binding</keyword>
<evidence type="ECO:0000256" key="10">
    <source>
        <dbReference type="ARBA" id="ARBA00022801"/>
    </source>
</evidence>
<evidence type="ECO:0000256" key="9">
    <source>
        <dbReference type="ARBA" id="ARBA00022786"/>
    </source>
</evidence>
<keyword evidence="10" id="KW-0378">Hydrolase</keyword>
<proteinExistence type="inferred from homology"/>
<evidence type="ECO:0000259" key="13">
    <source>
        <dbReference type="PROSITE" id="PS50245"/>
    </source>
</evidence>
<evidence type="ECO:0000313" key="14">
    <source>
        <dbReference type="EnsemblMetazoa" id="Aqu2.1.40957_001"/>
    </source>
</evidence>
<dbReference type="InterPro" id="IPR000938">
    <property type="entry name" value="CAP-Gly_domain"/>
</dbReference>
<evidence type="ECO:0000256" key="4">
    <source>
        <dbReference type="ARBA" id="ARBA00009085"/>
    </source>
</evidence>
<keyword evidence="7" id="KW-0645">Protease</keyword>
<dbReference type="Gene3D" id="3.90.70.10">
    <property type="entry name" value="Cysteine proteinases"/>
    <property type="match status" value="1"/>
</dbReference>
<dbReference type="Pfam" id="PF01302">
    <property type="entry name" value="CAP_GLY"/>
    <property type="match status" value="1"/>
</dbReference>
<accession>A0A1X7VLL1</accession>
<dbReference type="GO" id="GO:0046872">
    <property type="term" value="F:metal ion binding"/>
    <property type="evidence" value="ECO:0007669"/>
    <property type="project" value="UniProtKB-KW"/>
</dbReference>
<sequence>MVCIDLQRGDPLYGVVKWIGPVPDYPAGAIAGLELERTLRDGTDGTWRGRRFFTCPPGKGFFCPVTALKQDTRYMDEGQVPAHLRQDIDNPLAKYAPVTEEIDTVGSPDLFKLYIGNARGIQGHHNSCYLDSTVFGLFALSDSFDDLLLEEPTEEVGRKVKYYLWKGIVNPLRKYGLARYESIMDLRDSLEEFGRMKGPKTDEKDPEEFLNLLFKEVLHIPPFLTI</sequence>
<keyword evidence="11" id="KW-0788">Thiol protease</keyword>
<evidence type="ECO:0000256" key="12">
    <source>
        <dbReference type="ARBA" id="ARBA00022833"/>
    </source>
</evidence>
<dbReference type="GO" id="GO:0006508">
    <property type="term" value="P:proteolysis"/>
    <property type="evidence" value="ECO:0007669"/>
    <property type="project" value="UniProtKB-KW"/>
</dbReference>
<dbReference type="OMA" id="EEMQGCS"/>
<keyword evidence="9" id="KW-0833">Ubl conjugation pathway</keyword>
<dbReference type="InParanoid" id="A0A1X7VLL1"/>
<evidence type="ECO:0000256" key="11">
    <source>
        <dbReference type="ARBA" id="ARBA00022807"/>
    </source>
</evidence>
<dbReference type="GO" id="GO:0005813">
    <property type="term" value="C:centrosome"/>
    <property type="evidence" value="ECO:0007669"/>
    <property type="project" value="UniProtKB-SubCell"/>
</dbReference>
<reference evidence="14" key="1">
    <citation type="submission" date="2017-05" db="UniProtKB">
        <authorList>
            <consortium name="EnsemblMetazoa"/>
        </authorList>
    </citation>
    <scope>IDENTIFICATION</scope>
</reference>
<organism evidence="14">
    <name type="scientific">Amphimedon queenslandica</name>
    <name type="common">Sponge</name>
    <dbReference type="NCBI Taxonomy" id="400682"/>
    <lineage>
        <taxon>Eukaryota</taxon>
        <taxon>Metazoa</taxon>
        <taxon>Porifera</taxon>
        <taxon>Demospongiae</taxon>
        <taxon>Heteroscleromorpha</taxon>
        <taxon>Haplosclerida</taxon>
        <taxon>Niphatidae</taxon>
        <taxon>Amphimedon</taxon>
    </lineage>
</organism>
<evidence type="ECO:0000256" key="6">
    <source>
        <dbReference type="ARBA" id="ARBA00022490"/>
    </source>
</evidence>
<dbReference type="InterPro" id="IPR036859">
    <property type="entry name" value="CAP-Gly_dom_sf"/>
</dbReference>
<dbReference type="OrthoDB" id="6287070at2759"/>
<keyword evidence="6" id="KW-0963">Cytoplasm</keyword>
<evidence type="ECO:0000256" key="5">
    <source>
        <dbReference type="ARBA" id="ARBA00012759"/>
    </source>
</evidence>
<dbReference type="PANTHER" id="PTHR11830">
    <property type="entry name" value="40S RIBOSOMAL PROTEIN S3A"/>
    <property type="match status" value="1"/>
</dbReference>
<dbReference type="GO" id="GO:0048471">
    <property type="term" value="C:perinuclear region of cytoplasm"/>
    <property type="evidence" value="ECO:0007669"/>
    <property type="project" value="UniProtKB-SubCell"/>
</dbReference>
<name>A0A1X7VLL1_AMPQE</name>
<dbReference type="EC" id="3.4.19.12" evidence="5"/>
<comment type="catalytic activity">
    <reaction evidence="1">
        <text>Thiol-dependent hydrolysis of ester, thioester, amide, peptide and isopeptide bonds formed by the C-terminal Gly of ubiquitin (a 76-residue protein attached to proteins as an intracellular targeting signal).</text>
        <dbReference type="EC" id="3.4.19.12"/>
    </reaction>
</comment>
<comment type="similarity">
    <text evidence="4">Belongs to the peptidase C19 family.</text>
</comment>
<dbReference type="PROSITE" id="PS50245">
    <property type="entry name" value="CAP_GLY_2"/>
    <property type="match status" value="1"/>
</dbReference>
<dbReference type="GO" id="GO:0004843">
    <property type="term" value="F:cysteine-type deubiquitinase activity"/>
    <property type="evidence" value="ECO:0007669"/>
    <property type="project" value="UniProtKB-EC"/>
</dbReference>
<evidence type="ECO:0000256" key="1">
    <source>
        <dbReference type="ARBA" id="ARBA00000707"/>
    </source>
</evidence>
<dbReference type="EnsemblMetazoa" id="Aqu2.1.40957_001">
    <property type="protein sequence ID" value="Aqu2.1.40957_001"/>
    <property type="gene ID" value="Aqu2.1.40957"/>
</dbReference>
<dbReference type="Gene3D" id="2.30.30.190">
    <property type="entry name" value="CAP Gly-rich-like domain"/>
    <property type="match status" value="1"/>
</dbReference>